<keyword evidence="7" id="KW-0282">Flagellum</keyword>
<dbReference type="PANTHER" id="PTHR33722">
    <property type="entry name" value="CATION CHANNEL SPERM-ASSOCIATED PROTEIN SUBUNIT DELTA-RELATED"/>
    <property type="match status" value="1"/>
</dbReference>
<keyword evidence="13" id="KW-0325">Glycoprotein</keyword>
<keyword evidence="11" id="KW-0472">Membrane</keyword>
<evidence type="ECO:0000256" key="13">
    <source>
        <dbReference type="ARBA" id="ARBA00023180"/>
    </source>
</evidence>
<keyword evidence="14" id="KW-0966">Cell projection</keyword>
<name>A0A8C8VHC2_9SAUR</name>
<dbReference type="Pfam" id="PF15020">
    <property type="entry name" value="Beta-prop_CATSPERD"/>
    <property type="match status" value="1"/>
</dbReference>
<dbReference type="PANTHER" id="PTHR33722:SF1">
    <property type="entry name" value="CATION CHANNEL SPERM-ASSOCIATED AUXILIARY SUBUNIT DELTA"/>
    <property type="match status" value="1"/>
</dbReference>
<organism evidence="22 23">
    <name type="scientific">Pelusios castaneus</name>
    <name type="common">West African mud turtle</name>
    <dbReference type="NCBI Taxonomy" id="367368"/>
    <lineage>
        <taxon>Eukaryota</taxon>
        <taxon>Metazoa</taxon>
        <taxon>Chordata</taxon>
        <taxon>Craniata</taxon>
        <taxon>Vertebrata</taxon>
        <taxon>Euteleostomi</taxon>
        <taxon>Archelosauria</taxon>
        <taxon>Testudinata</taxon>
        <taxon>Testudines</taxon>
        <taxon>Pleurodira</taxon>
        <taxon>Pelomedusidae</taxon>
        <taxon>Pelusios</taxon>
    </lineage>
</organism>
<keyword evidence="6" id="KW-0221">Differentiation</keyword>
<evidence type="ECO:0000256" key="7">
    <source>
        <dbReference type="ARBA" id="ARBA00022846"/>
    </source>
</evidence>
<dbReference type="GO" id="GO:0048240">
    <property type="term" value="P:sperm capacitation"/>
    <property type="evidence" value="ECO:0007669"/>
    <property type="project" value="TreeGrafter"/>
</dbReference>
<evidence type="ECO:0000256" key="5">
    <source>
        <dbReference type="ARBA" id="ARBA00022729"/>
    </source>
</evidence>
<evidence type="ECO:0000256" key="11">
    <source>
        <dbReference type="ARBA" id="ARBA00023136"/>
    </source>
</evidence>
<protein>
    <recommendedName>
        <fullName evidence="16">Cation channel sperm-associated auxiliary subunit delta</fullName>
    </recommendedName>
    <alternativeName>
        <fullName evidence="17">Transmembrane protein 146</fullName>
    </alternativeName>
</protein>
<comment type="subcellular location">
    <subcellularLocation>
        <location evidence="15">Cell projection</location>
        <location evidence="15">Cilium</location>
        <location evidence="15">Flagellum membrane</location>
        <topology evidence="15">Single-pass type I membrane protein</topology>
    </subcellularLocation>
</comment>
<dbReference type="GO" id="GO:0030317">
    <property type="term" value="P:flagellated sperm motility"/>
    <property type="evidence" value="ECO:0007669"/>
    <property type="project" value="TreeGrafter"/>
</dbReference>
<keyword evidence="2" id="KW-0217">Developmental protein</keyword>
<keyword evidence="8" id="KW-0744">Spermatogenesis</keyword>
<comment type="function">
    <text evidence="18">Auxiliary component of the CatSper complex, a complex involved in sperm cell hyperactivation. Sperm cell hyperactivation is needed for sperm motility which is essential late in the preparation of sperm for fertilization. Required for CATSPER1 stability before intraflagellar transport and/or incorporation of the CatSper complex channel into the flagellar membrane.</text>
</comment>
<keyword evidence="9" id="KW-1133">Transmembrane helix</keyword>
<comment type="similarity">
    <text evidence="1">Belongs to the CATSPERD family.</text>
</comment>
<dbReference type="Ensembl" id="ENSPCET00000008440.1">
    <property type="protein sequence ID" value="ENSPCEP00000008154.1"/>
    <property type="gene ID" value="ENSPCEG00000006551.1"/>
</dbReference>
<reference evidence="22" key="1">
    <citation type="submission" date="2025-08" db="UniProtKB">
        <authorList>
            <consortium name="Ensembl"/>
        </authorList>
    </citation>
    <scope>IDENTIFICATION</scope>
</reference>
<dbReference type="AlphaFoldDB" id="A0A8C8VHC2"/>
<dbReference type="Pfam" id="PF23747">
    <property type="entry name" value="Ig-like_CATSPERD"/>
    <property type="match status" value="1"/>
</dbReference>
<evidence type="ECO:0000256" key="18">
    <source>
        <dbReference type="ARBA" id="ARBA00046028"/>
    </source>
</evidence>
<dbReference type="InterPro" id="IPR053813">
    <property type="entry name" value="CATSPERD_beta-prop"/>
</dbReference>
<evidence type="ECO:0000256" key="4">
    <source>
        <dbReference type="ARBA" id="ARBA00022692"/>
    </source>
</evidence>
<proteinExistence type="inferred from homology"/>
<dbReference type="InterPro" id="IPR053814">
    <property type="entry name" value="CATSPERD/E_C"/>
</dbReference>
<evidence type="ECO:0000313" key="23">
    <source>
        <dbReference type="Proteomes" id="UP000694393"/>
    </source>
</evidence>
<evidence type="ECO:0000256" key="16">
    <source>
        <dbReference type="ARBA" id="ARBA00040129"/>
    </source>
</evidence>
<evidence type="ECO:0000256" key="8">
    <source>
        <dbReference type="ARBA" id="ARBA00022871"/>
    </source>
</evidence>
<keyword evidence="3" id="KW-1003">Cell membrane</keyword>
<feature type="domain" description="CATSPERD Ig-like" evidence="21">
    <location>
        <begin position="402"/>
        <end position="521"/>
    </location>
</feature>
<evidence type="ECO:0000256" key="10">
    <source>
        <dbReference type="ARBA" id="ARBA00023069"/>
    </source>
</evidence>
<evidence type="ECO:0000313" key="22">
    <source>
        <dbReference type="Ensembl" id="ENSPCEP00000008154.1"/>
    </source>
</evidence>
<reference evidence="22" key="2">
    <citation type="submission" date="2025-09" db="UniProtKB">
        <authorList>
            <consortium name="Ensembl"/>
        </authorList>
    </citation>
    <scope>IDENTIFICATION</scope>
</reference>
<feature type="domain" description="CATSPERD/E C-terminal" evidence="20">
    <location>
        <begin position="551"/>
        <end position="734"/>
    </location>
</feature>
<accession>A0A8C8VHC2</accession>
<evidence type="ECO:0000256" key="12">
    <source>
        <dbReference type="ARBA" id="ARBA00023157"/>
    </source>
</evidence>
<evidence type="ECO:0000256" key="3">
    <source>
        <dbReference type="ARBA" id="ARBA00022475"/>
    </source>
</evidence>
<evidence type="ECO:0000256" key="17">
    <source>
        <dbReference type="ARBA" id="ARBA00041424"/>
    </source>
</evidence>
<keyword evidence="10" id="KW-0969">Cilium</keyword>
<evidence type="ECO:0000259" key="21">
    <source>
        <dbReference type="Pfam" id="PF23747"/>
    </source>
</evidence>
<dbReference type="InterPro" id="IPR028751">
    <property type="entry name" value="CATSPERD/E"/>
</dbReference>
<feature type="domain" description="CATSPERD beta-propeller" evidence="19">
    <location>
        <begin position="32"/>
        <end position="382"/>
    </location>
</feature>
<sequence>MGLITARQMPHSCDKRLVYSGRSFSAQDQVSGTVLSYSRTEPSLLQYPCNDSYAWGRLSPALYLGQKVFLSIDAFKTSLLPMTIPDDLETPNASVSAAVFVKGGWLVMVINGRVYLYFFTGGEEEWIPVVGIDSLVTKLSNTHCCYSEPDPDCPTTSMTIFAYETGHSASQSHVFMSKNGGYMFTPVKLSPGLQGVLLGVYNFVSLSQTGMLINHTHSGREEKAAEAYFTYTAGNISHIAMGFHLKSTGDPDVQVIQDSDLSGFTILWNKDSLLASFNNGLLVEPVTVLHTREFPDTSPPFPGSGLCHVISSNTEIAALTQDHQLFYGSRDMVSTTMVHIGESNSSQGGLCDAVLMFNRIGMLTMLSPVPINGSWAYNFQKCTFNMQSLLMHIWPPLQACPVEILKGHFHKRLYYIDMYQKLNLSATFVPKPGTGAFPLVTVSNPHVLGFHAQIREDGYTYDGSTTYSLHMKLLQQYFSGMAEPDFCESFLDGGMSTLTVDVPNKGISCIDMHPLSALIKVGCPPTKYITFFKNTTACSKGVFEEGLLQDNFTYTIRQNVYDPNFLATPQTGQHNLEVLYDYNKLGCPILLYYDTPWLPVLELWENGAFVEYVSADFVVFEVNGMFNYDYLLTAAEANCISQPQNWTSLIKKQDYPNPHTAWSRINYVSCKNHDGPKLVSPSAKYQVLAQNEKNKIIFPHYNGFYIFKAIVVDKLYSYCSLSLSDLVLSYGQSSIIFLMHVHETWLWSVVNQFIPLPLKLSSPPLKKGFSNLY</sequence>
<dbReference type="GO" id="GO:0036128">
    <property type="term" value="C:CatSper complex"/>
    <property type="evidence" value="ECO:0007669"/>
    <property type="project" value="InterPro"/>
</dbReference>
<keyword evidence="5" id="KW-0732">Signal</keyword>
<dbReference type="InterPro" id="IPR055451">
    <property type="entry name" value="Ig-like_CATSPERD"/>
</dbReference>
<evidence type="ECO:0000256" key="6">
    <source>
        <dbReference type="ARBA" id="ARBA00022782"/>
    </source>
</evidence>
<evidence type="ECO:0000256" key="2">
    <source>
        <dbReference type="ARBA" id="ARBA00022473"/>
    </source>
</evidence>
<evidence type="ECO:0000256" key="9">
    <source>
        <dbReference type="ARBA" id="ARBA00022989"/>
    </source>
</evidence>
<dbReference type="GO" id="GO:0097228">
    <property type="term" value="C:sperm principal piece"/>
    <property type="evidence" value="ECO:0007669"/>
    <property type="project" value="TreeGrafter"/>
</dbReference>
<dbReference type="Pfam" id="PF22850">
    <property type="entry name" value="CATSPERD-E_C"/>
    <property type="match status" value="1"/>
</dbReference>
<evidence type="ECO:0000256" key="14">
    <source>
        <dbReference type="ARBA" id="ARBA00023273"/>
    </source>
</evidence>
<keyword evidence="23" id="KW-1185">Reference proteome</keyword>
<keyword evidence="4" id="KW-0812">Transmembrane</keyword>
<dbReference type="Proteomes" id="UP000694393">
    <property type="component" value="Unplaced"/>
</dbReference>
<keyword evidence="12" id="KW-1015">Disulfide bond</keyword>
<evidence type="ECO:0000259" key="20">
    <source>
        <dbReference type="Pfam" id="PF22850"/>
    </source>
</evidence>
<evidence type="ECO:0000259" key="19">
    <source>
        <dbReference type="Pfam" id="PF15020"/>
    </source>
</evidence>
<evidence type="ECO:0000256" key="15">
    <source>
        <dbReference type="ARBA" id="ARBA00037793"/>
    </source>
</evidence>
<evidence type="ECO:0000256" key="1">
    <source>
        <dbReference type="ARBA" id="ARBA00010246"/>
    </source>
</evidence>